<protein>
    <recommendedName>
        <fullName evidence="1">DUF7683 domain-containing protein</fullName>
    </recommendedName>
</protein>
<organism evidence="2 3">
    <name type="scientific">Haemophilus parainfluenzae ATCC 33392</name>
    <dbReference type="NCBI Taxonomy" id="888828"/>
    <lineage>
        <taxon>Bacteria</taxon>
        <taxon>Pseudomonadati</taxon>
        <taxon>Pseudomonadota</taxon>
        <taxon>Gammaproteobacteria</taxon>
        <taxon>Pasteurellales</taxon>
        <taxon>Pasteurellaceae</taxon>
        <taxon>Haemophilus</taxon>
    </lineage>
</organism>
<sequence length="82" mass="9632">MSPKVRRYIEVYSNETDELLYSYKITIPDHLVIEIVSPDEDDEFAFFSYILTQEKVLSLGGKHIIDEYHNNDVGYYVACYQS</sequence>
<dbReference type="Pfam" id="PF24731">
    <property type="entry name" value="DUF7683"/>
    <property type="match status" value="1"/>
</dbReference>
<dbReference type="Proteomes" id="UP001242781">
    <property type="component" value="Chromosome"/>
</dbReference>
<dbReference type="AlphaFoldDB" id="A0ABD7ZHA0"/>
<gene>
    <name evidence="2" type="ORF">RDV53_03060</name>
</gene>
<dbReference type="InterPro" id="IPR056100">
    <property type="entry name" value="DUF7683"/>
</dbReference>
<evidence type="ECO:0000259" key="1">
    <source>
        <dbReference type="Pfam" id="PF24731"/>
    </source>
</evidence>
<evidence type="ECO:0000313" key="3">
    <source>
        <dbReference type="Proteomes" id="UP001242781"/>
    </source>
</evidence>
<evidence type="ECO:0000313" key="2">
    <source>
        <dbReference type="EMBL" id="WMS24347.1"/>
    </source>
</evidence>
<dbReference type="GeneID" id="93298485"/>
<feature type="domain" description="DUF7683" evidence="1">
    <location>
        <begin position="6"/>
        <end position="60"/>
    </location>
</feature>
<dbReference type="RefSeq" id="WP_005694751.1">
    <property type="nucleotide sequence ID" value="NZ_AFQS01000001.1"/>
</dbReference>
<reference evidence="2 3" key="1">
    <citation type="submission" date="2023-08" db="EMBL/GenBank/DDBJ databases">
        <title>Haemophilus_parainfluenzae_DSM 8978_complete_genome_hifiasm_Zymo_Research_D6332.</title>
        <authorList>
            <person name="Damerum A."/>
        </authorList>
    </citation>
    <scope>NUCLEOTIDE SEQUENCE [LARGE SCALE GENOMIC DNA]</scope>
    <source>
        <strain evidence="2 3">DSM 8978</strain>
    </source>
</reference>
<accession>A0ABD7ZHA0</accession>
<dbReference type="EMBL" id="CP133470">
    <property type="protein sequence ID" value="WMS24347.1"/>
    <property type="molecule type" value="Genomic_DNA"/>
</dbReference>
<name>A0ABD7ZHA0_HAEPA</name>
<proteinExistence type="predicted"/>